<keyword evidence="1" id="KW-1133">Transmembrane helix</keyword>
<proteinExistence type="predicted"/>
<dbReference type="EMBL" id="JYDL01000002">
    <property type="protein sequence ID" value="KRX27797.1"/>
    <property type="molecule type" value="Genomic_DNA"/>
</dbReference>
<reference evidence="2 3" key="1">
    <citation type="submission" date="2015-01" db="EMBL/GenBank/DDBJ databases">
        <title>Evolution of Trichinella species and genotypes.</title>
        <authorList>
            <person name="Korhonen P.K."/>
            <person name="Edoardo P."/>
            <person name="Giuseppe L.R."/>
            <person name="Gasser R.B."/>
        </authorList>
    </citation>
    <scope>NUCLEOTIDE SEQUENCE [LARGE SCALE GENOMIC DNA]</scope>
    <source>
        <strain evidence="2">ISS37</strain>
    </source>
</reference>
<name>A0A0V0SMW1_9BILA</name>
<comment type="caution">
    <text evidence="2">The sequence shown here is derived from an EMBL/GenBank/DDBJ whole genome shotgun (WGS) entry which is preliminary data.</text>
</comment>
<gene>
    <name evidence="2" type="ORF">T07_7337</name>
</gene>
<evidence type="ECO:0000313" key="2">
    <source>
        <dbReference type="EMBL" id="KRX27797.1"/>
    </source>
</evidence>
<dbReference type="Proteomes" id="UP000054630">
    <property type="component" value="Unassembled WGS sequence"/>
</dbReference>
<protein>
    <submittedName>
        <fullName evidence="2">Uncharacterized protein</fullName>
    </submittedName>
</protein>
<evidence type="ECO:0000256" key="1">
    <source>
        <dbReference type="SAM" id="Phobius"/>
    </source>
</evidence>
<keyword evidence="1" id="KW-0812">Transmembrane</keyword>
<keyword evidence="3" id="KW-1185">Reference proteome</keyword>
<sequence>MFAYGKFLPLRLYIYIVYTNLFLRVMHKYTLQNQLSDLYTYCAILPRFCSRLNLLCCEIFGAKALD</sequence>
<evidence type="ECO:0000313" key="3">
    <source>
        <dbReference type="Proteomes" id="UP000054630"/>
    </source>
</evidence>
<accession>A0A0V0SMW1</accession>
<feature type="transmembrane region" description="Helical" evidence="1">
    <location>
        <begin position="12"/>
        <end position="31"/>
    </location>
</feature>
<organism evidence="2 3">
    <name type="scientific">Trichinella nelsoni</name>
    <dbReference type="NCBI Taxonomy" id="6336"/>
    <lineage>
        <taxon>Eukaryota</taxon>
        <taxon>Metazoa</taxon>
        <taxon>Ecdysozoa</taxon>
        <taxon>Nematoda</taxon>
        <taxon>Enoplea</taxon>
        <taxon>Dorylaimia</taxon>
        <taxon>Trichinellida</taxon>
        <taxon>Trichinellidae</taxon>
        <taxon>Trichinella</taxon>
    </lineage>
</organism>
<keyword evidence="1" id="KW-0472">Membrane</keyword>
<dbReference type="AlphaFoldDB" id="A0A0V0SMW1"/>